<evidence type="ECO:0000313" key="3">
    <source>
        <dbReference type="EMBL" id="TKA80165.1"/>
    </source>
</evidence>
<feature type="compositionally biased region" description="Low complexity" evidence="1">
    <location>
        <begin position="160"/>
        <end position="172"/>
    </location>
</feature>
<keyword evidence="4" id="KW-1185">Reference proteome</keyword>
<dbReference type="OrthoDB" id="3907672at2759"/>
<reference evidence="3 4" key="1">
    <citation type="submission" date="2017-03" db="EMBL/GenBank/DDBJ databases">
        <title>Genomes of endolithic fungi from Antarctica.</title>
        <authorList>
            <person name="Coleine C."/>
            <person name="Masonjones S."/>
            <person name="Stajich J.E."/>
        </authorList>
    </citation>
    <scope>NUCLEOTIDE SEQUENCE [LARGE SCALE GENOMIC DNA]</scope>
    <source>
        <strain evidence="3 4">CCFEE 5184</strain>
    </source>
</reference>
<feature type="transmembrane region" description="Helical" evidence="2">
    <location>
        <begin position="187"/>
        <end position="209"/>
    </location>
</feature>
<organism evidence="3 4">
    <name type="scientific">Friedmanniomyces simplex</name>
    <dbReference type="NCBI Taxonomy" id="329884"/>
    <lineage>
        <taxon>Eukaryota</taxon>
        <taxon>Fungi</taxon>
        <taxon>Dikarya</taxon>
        <taxon>Ascomycota</taxon>
        <taxon>Pezizomycotina</taxon>
        <taxon>Dothideomycetes</taxon>
        <taxon>Dothideomycetidae</taxon>
        <taxon>Mycosphaerellales</taxon>
        <taxon>Teratosphaeriaceae</taxon>
        <taxon>Friedmanniomyces</taxon>
    </lineage>
</organism>
<feature type="region of interest" description="Disordered" evidence="1">
    <location>
        <begin position="221"/>
        <end position="257"/>
    </location>
</feature>
<comment type="caution">
    <text evidence="3">The sequence shown here is derived from an EMBL/GenBank/DDBJ whole genome shotgun (WGS) entry which is preliminary data.</text>
</comment>
<evidence type="ECO:0000256" key="1">
    <source>
        <dbReference type="SAM" id="MobiDB-lite"/>
    </source>
</evidence>
<protein>
    <submittedName>
        <fullName evidence="3">Uncharacterized protein</fullName>
    </submittedName>
</protein>
<dbReference type="Proteomes" id="UP000309340">
    <property type="component" value="Unassembled WGS sequence"/>
</dbReference>
<feature type="region of interest" description="Disordered" evidence="1">
    <location>
        <begin position="90"/>
        <end position="179"/>
    </location>
</feature>
<dbReference type="EMBL" id="NAJQ01000075">
    <property type="protein sequence ID" value="TKA80165.1"/>
    <property type="molecule type" value="Genomic_DNA"/>
</dbReference>
<evidence type="ECO:0000256" key="2">
    <source>
        <dbReference type="SAM" id="Phobius"/>
    </source>
</evidence>
<keyword evidence="2" id="KW-0812">Transmembrane</keyword>
<evidence type="ECO:0000313" key="4">
    <source>
        <dbReference type="Proteomes" id="UP000309340"/>
    </source>
</evidence>
<sequence length="257" mass="26122">MSSPITALVTIPPDLTQGLNTLWITNNGALSPIFITVDSTTTQVIGGAVPSSASVVVVAAASSSSSTPAQTSEVEASPSSIAGTLTVLLPTTPLPAPAPQSLQTTPGSNAGPAMQTVTSLSTNEDLGMPVSSELLSQNPPPTTTTSSSSSSVSEQTLGMPSSTASPAAAARARGQDAGGKQHRTETLVLAVVLTVVACIVVTLLVWRLLVLTARRKKRSLGAEAEAVDEVEERKEWLSGSSDGLGAVQELEATPRRG</sequence>
<proteinExistence type="predicted"/>
<name>A0A4U0XYC0_9PEZI</name>
<gene>
    <name evidence="3" type="ORF">B0A55_03609</name>
</gene>
<dbReference type="AlphaFoldDB" id="A0A4U0XYC0"/>
<keyword evidence="2" id="KW-1133">Transmembrane helix</keyword>
<accession>A0A4U0XYC0</accession>
<keyword evidence="2" id="KW-0472">Membrane</keyword>
<feature type="compositionally biased region" description="Polar residues" evidence="1">
    <location>
        <begin position="115"/>
        <end position="124"/>
    </location>
</feature>